<dbReference type="OrthoDB" id="2140671at2759"/>
<evidence type="ECO:0000313" key="5">
    <source>
        <dbReference type="Proteomes" id="UP000193920"/>
    </source>
</evidence>
<evidence type="ECO:0000256" key="1">
    <source>
        <dbReference type="ARBA" id="ARBA00022737"/>
    </source>
</evidence>
<dbReference type="EMBL" id="MCOG01000027">
    <property type="protein sequence ID" value="ORY74913.1"/>
    <property type="molecule type" value="Genomic_DNA"/>
</dbReference>
<dbReference type="Pfam" id="PF12796">
    <property type="entry name" value="Ank_2"/>
    <property type="match status" value="1"/>
</dbReference>
<proteinExistence type="predicted"/>
<name>A0A1Y2ETL6_9FUNG</name>
<dbReference type="InterPro" id="IPR002110">
    <property type="entry name" value="Ankyrin_rpt"/>
</dbReference>
<gene>
    <name evidence="4" type="ORF">LY90DRAFT_666047</name>
</gene>
<accession>A0A1Y2ETL6</accession>
<dbReference type="Proteomes" id="UP000193920">
    <property type="component" value="Unassembled WGS sequence"/>
</dbReference>
<keyword evidence="2" id="KW-0040">ANK repeat</keyword>
<dbReference type="STRING" id="1754190.A0A1Y2ETL6"/>
<comment type="caution">
    <text evidence="4">The sequence shown here is derived from an EMBL/GenBank/DDBJ whole genome shotgun (WGS) entry which is preliminary data.</text>
</comment>
<keyword evidence="3" id="KW-1133">Transmembrane helix</keyword>
<evidence type="ECO:0000256" key="3">
    <source>
        <dbReference type="SAM" id="Phobius"/>
    </source>
</evidence>
<evidence type="ECO:0000256" key="2">
    <source>
        <dbReference type="ARBA" id="ARBA00023043"/>
    </source>
</evidence>
<protein>
    <submittedName>
        <fullName evidence="4">Ankyrin</fullName>
    </submittedName>
</protein>
<sequence length="460" mass="54097">MNNNFKKLENELLIDLKINNKKGIIDKISKNCKFIQFHFHPDLNGDLKTIEKFVFTLNNIILSTNHKYHLIEKVLKHEAFNFVLKVFQNSNVLIRACKERNVSAVKWLLTMKINYRVQDEFGKTALMYAVEDSKLLFAVKQLVLDKDNLNMLDFNNENALFHATKNKSAFKIILDSNIKLNQLNINHESILVYCCKYKHYKLIKYLVKKENINVDIEDNEEKTAIMYLAEDGRYSEIRTLSLRNCNVNYMNMYYETALSLLLKNLYKVENVSQCSQYYHTMIELINLGCDFNVPVDEDGNTAIMVFIMVHDHHSLNYTLRFCKDLDLTIKNCYGDDASSFFFNFPKNNHCKFVIEYSDKSFVDIDNSSDNIRMLILSSLFQPKKNKITYNNEEEEIQDYYYFNSNINNNYSDFKMMDVLAPEAAKIYKKNIKRMIKKDYSDHFSSIFILGIIITITILAI</sequence>
<keyword evidence="1" id="KW-0677">Repeat</keyword>
<dbReference type="SUPFAM" id="SSF48403">
    <property type="entry name" value="Ankyrin repeat"/>
    <property type="match status" value="1"/>
</dbReference>
<keyword evidence="5" id="KW-1185">Reference proteome</keyword>
<keyword evidence="3" id="KW-0472">Membrane</keyword>
<evidence type="ECO:0000313" key="4">
    <source>
        <dbReference type="EMBL" id="ORY74913.1"/>
    </source>
</evidence>
<feature type="transmembrane region" description="Helical" evidence="3">
    <location>
        <begin position="439"/>
        <end position="459"/>
    </location>
</feature>
<reference evidence="4 5" key="1">
    <citation type="submission" date="2016-08" db="EMBL/GenBank/DDBJ databases">
        <title>A Parts List for Fungal Cellulosomes Revealed by Comparative Genomics.</title>
        <authorList>
            <consortium name="DOE Joint Genome Institute"/>
            <person name="Haitjema C.H."/>
            <person name="Gilmore S.P."/>
            <person name="Henske J.K."/>
            <person name="Solomon K.V."/>
            <person name="De Groot R."/>
            <person name="Kuo A."/>
            <person name="Mondo S.J."/>
            <person name="Salamov A.A."/>
            <person name="Labutti K."/>
            <person name="Zhao Z."/>
            <person name="Chiniquy J."/>
            <person name="Barry K."/>
            <person name="Brewer H.M."/>
            <person name="Purvine S.O."/>
            <person name="Wright A.T."/>
            <person name="Boxma B."/>
            <person name="Van Alen T."/>
            <person name="Hackstein J.H."/>
            <person name="Baker S.E."/>
            <person name="Grigoriev I.V."/>
            <person name="O'Malley M.A."/>
        </authorList>
    </citation>
    <scope>NUCLEOTIDE SEQUENCE [LARGE SCALE GENOMIC DNA]</scope>
    <source>
        <strain evidence="4 5">G1</strain>
    </source>
</reference>
<dbReference type="InterPro" id="IPR036770">
    <property type="entry name" value="Ankyrin_rpt-contain_sf"/>
</dbReference>
<dbReference type="SMART" id="SM00248">
    <property type="entry name" value="ANK"/>
    <property type="match status" value="7"/>
</dbReference>
<keyword evidence="3" id="KW-0812">Transmembrane</keyword>
<organism evidence="4 5">
    <name type="scientific">Neocallimastix californiae</name>
    <dbReference type="NCBI Taxonomy" id="1754190"/>
    <lineage>
        <taxon>Eukaryota</taxon>
        <taxon>Fungi</taxon>
        <taxon>Fungi incertae sedis</taxon>
        <taxon>Chytridiomycota</taxon>
        <taxon>Chytridiomycota incertae sedis</taxon>
        <taxon>Neocallimastigomycetes</taxon>
        <taxon>Neocallimastigales</taxon>
        <taxon>Neocallimastigaceae</taxon>
        <taxon>Neocallimastix</taxon>
    </lineage>
</organism>
<dbReference type="AlphaFoldDB" id="A0A1Y2ETL6"/>
<dbReference type="Gene3D" id="1.25.40.20">
    <property type="entry name" value="Ankyrin repeat-containing domain"/>
    <property type="match status" value="1"/>
</dbReference>
<dbReference type="PANTHER" id="PTHR24198">
    <property type="entry name" value="ANKYRIN REPEAT AND PROTEIN KINASE DOMAIN-CONTAINING PROTEIN"/>
    <property type="match status" value="1"/>
</dbReference>
<dbReference type="PANTHER" id="PTHR24198:SF165">
    <property type="entry name" value="ANKYRIN REPEAT-CONTAINING PROTEIN-RELATED"/>
    <property type="match status" value="1"/>
</dbReference>